<dbReference type="Gene3D" id="3.40.30.10">
    <property type="entry name" value="Glutaredoxin"/>
    <property type="match status" value="1"/>
</dbReference>
<dbReference type="InterPro" id="IPR009094">
    <property type="entry name" value="DiS-bond_isomerase_DsbC/G_N_sf"/>
</dbReference>
<comment type="caution">
    <text evidence="10">The sequence shown here is derived from an EMBL/GenBank/DDBJ whole genome shotgun (WGS) entry which is preliminary data.</text>
</comment>
<name>A0A328ZIZ7_9BURK</name>
<evidence type="ECO:0000256" key="3">
    <source>
        <dbReference type="ARBA" id="ARBA00022729"/>
    </source>
</evidence>
<sequence>MKLLPALLAGAAALSIGFGAHAQESAIRKALAGRIPQLQKIDEVRTTPMPGLYEVRVGTDLFYTDAKGNYLIQGELIDTKARRNLTEDRINKLTAVDFPSLPFQDAFTIVRGNGQRKIAVFEDPNCGYCKRFEKDLQNVDNVTVYLFLYPILSPDSAEKSRNIWCAKDRVTAWQDMMVRDKPPAAGSCDTAALQRNLAFGKKHKITGTPTIIFTDGTRVPGAIDSREVEKRIAEAAAAPETPTAN</sequence>
<evidence type="ECO:0000259" key="9">
    <source>
        <dbReference type="Pfam" id="PF13098"/>
    </source>
</evidence>
<dbReference type="Pfam" id="PF13098">
    <property type="entry name" value="Thioredoxin_2"/>
    <property type="match status" value="1"/>
</dbReference>
<dbReference type="InterPro" id="IPR036249">
    <property type="entry name" value="Thioredoxin-like_sf"/>
</dbReference>
<protein>
    <recommendedName>
        <fullName evidence="7">Thiol:disulfide interchange protein</fullName>
    </recommendedName>
</protein>
<gene>
    <name evidence="10" type="ORF">AX018_1003154</name>
</gene>
<keyword evidence="11" id="KW-1185">Reference proteome</keyword>
<evidence type="ECO:0000256" key="4">
    <source>
        <dbReference type="ARBA" id="ARBA00022764"/>
    </source>
</evidence>
<comment type="function">
    <text evidence="7">Required for disulfide bond formation in some periplasmic proteins. Acts by transferring its disulfide bond to other proteins and is reduced in the process.</text>
</comment>
<feature type="chain" id="PRO_5016189943" description="Thiol:disulfide interchange protein" evidence="7">
    <location>
        <begin position="23"/>
        <end position="245"/>
    </location>
</feature>
<keyword evidence="6 7" id="KW-0676">Redox-active center</keyword>
<dbReference type="PANTHER" id="PTHR35272">
    <property type="entry name" value="THIOL:DISULFIDE INTERCHANGE PROTEIN DSBC-RELATED"/>
    <property type="match status" value="1"/>
</dbReference>
<evidence type="ECO:0000256" key="2">
    <source>
        <dbReference type="ARBA" id="ARBA00009813"/>
    </source>
</evidence>
<evidence type="ECO:0000313" key="11">
    <source>
        <dbReference type="Proteomes" id="UP000248856"/>
    </source>
</evidence>
<dbReference type="InterPro" id="IPR018950">
    <property type="entry name" value="DiS-bond_isomerase_DsbC/G_N"/>
</dbReference>
<dbReference type="PROSITE" id="PS00194">
    <property type="entry name" value="THIOREDOXIN_1"/>
    <property type="match status" value="1"/>
</dbReference>
<dbReference type="SUPFAM" id="SSF52833">
    <property type="entry name" value="Thioredoxin-like"/>
    <property type="match status" value="1"/>
</dbReference>
<dbReference type="GO" id="GO:0042597">
    <property type="term" value="C:periplasmic space"/>
    <property type="evidence" value="ECO:0007669"/>
    <property type="project" value="UniProtKB-SubCell"/>
</dbReference>
<dbReference type="InterPro" id="IPR017937">
    <property type="entry name" value="Thioredoxin_CS"/>
</dbReference>
<dbReference type="AlphaFoldDB" id="A0A328ZIZ7"/>
<dbReference type="InterPro" id="IPR033954">
    <property type="entry name" value="DiS-bond_Isoase_DsbC/G"/>
</dbReference>
<evidence type="ECO:0000256" key="6">
    <source>
        <dbReference type="ARBA" id="ARBA00023284"/>
    </source>
</evidence>
<accession>A0A328ZIZ7</accession>
<dbReference type="InterPro" id="IPR051470">
    <property type="entry name" value="Thiol:disulfide_interchange"/>
</dbReference>
<comment type="subcellular location">
    <subcellularLocation>
        <location evidence="1 7">Periplasm</location>
    </subcellularLocation>
</comment>
<dbReference type="SUPFAM" id="SSF54423">
    <property type="entry name" value="DsbC/DsbG N-terminal domain-like"/>
    <property type="match status" value="1"/>
</dbReference>
<evidence type="ECO:0000259" key="8">
    <source>
        <dbReference type="Pfam" id="PF10411"/>
    </source>
</evidence>
<keyword evidence="3 7" id="KW-0732">Signal</keyword>
<dbReference type="Proteomes" id="UP000248856">
    <property type="component" value="Unassembled WGS sequence"/>
</dbReference>
<dbReference type="OrthoDB" id="12976at2"/>
<dbReference type="CDD" id="cd03020">
    <property type="entry name" value="DsbA_DsbC_DsbG"/>
    <property type="match status" value="1"/>
</dbReference>
<proteinExistence type="inferred from homology"/>
<evidence type="ECO:0000256" key="1">
    <source>
        <dbReference type="ARBA" id="ARBA00004418"/>
    </source>
</evidence>
<keyword evidence="4 7" id="KW-0574">Periplasm</keyword>
<dbReference type="InterPro" id="IPR012336">
    <property type="entry name" value="Thioredoxin-like_fold"/>
</dbReference>
<evidence type="ECO:0000256" key="7">
    <source>
        <dbReference type="RuleBase" id="RU364038"/>
    </source>
</evidence>
<feature type="domain" description="Disulphide bond isomerase DsbC/G N-terminal" evidence="8">
    <location>
        <begin position="20"/>
        <end position="87"/>
    </location>
</feature>
<reference evidence="10 11" key="1">
    <citation type="submission" date="2018-06" db="EMBL/GenBank/DDBJ databases">
        <title>Genomic Encyclopedia of Archaeal and Bacterial Type Strains, Phase II (KMG-II): from individual species to whole genera.</title>
        <authorList>
            <person name="Goeker M."/>
        </authorList>
    </citation>
    <scope>NUCLEOTIDE SEQUENCE [LARGE SCALE GENOMIC DNA]</scope>
    <source>
        <strain evidence="10 11">CFPB 3232</strain>
    </source>
</reference>
<dbReference type="PANTHER" id="PTHR35272:SF3">
    <property type="entry name" value="THIOL:DISULFIDE INTERCHANGE PROTEIN DSBC"/>
    <property type="match status" value="1"/>
</dbReference>
<dbReference type="Gene3D" id="3.10.450.70">
    <property type="entry name" value="Disulphide bond isomerase, DsbC/G, N-terminal"/>
    <property type="match status" value="1"/>
</dbReference>
<evidence type="ECO:0000313" key="10">
    <source>
        <dbReference type="EMBL" id="RAR85921.1"/>
    </source>
</evidence>
<dbReference type="RefSeq" id="WP_111875812.1">
    <property type="nucleotide sequence ID" value="NZ_CBCSGC010000009.1"/>
</dbReference>
<organism evidence="10 11">
    <name type="scientific">Paracidovorax anthurii</name>
    <dbReference type="NCBI Taxonomy" id="78229"/>
    <lineage>
        <taxon>Bacteria</taxon>
        <taxon>Pseudomonadati</taxon>
        <taxon>Pseudomonadota</taxon>
        <taxon>Betaproteobacteria</taxon>
        <taxon>Burkholderiales</taxon>
        <taxon>Comamonadaceae</taxon>
        <taxon>Paracidovorax</taxon>
    </lineage>
</organism>
<feature type="signal peptide" evidence="7">
    <location>
        <begin position="1"/>
        <end position="22"/>
    </location>
</feature>
<evidence type="ECO:0000256" key="5">
    <source>
        <dbReference type="ARBA" id="ARBA00023157"/>
    </source>
</evidence>
<keyword evidence="5" id="KW-1015">Disulfide bond</keyword>
<comment type="similarity">
    <text evidence="2 7">Belongs to the thioredoxin family. DsbC subfamily.</text>
</comment>
<dbReference type="Pfam" id="PF10411">
    <property type="entry name" value="DsbC_N"/>
    <property type="match status" value="1"/>
</dbReference>
<dbReference type="EMBL" id="QLTA01000003">
    <property type="protein sequence ID" value="RAR85921.1"/>
    <property type="molecule type" value="Genomic_DNA"/>
</dbReference>
<feature type="domain" description="Thioredoxin-like fold" evidence="9">
    <location>
        <begin position="111"/>
        <end position="230"/>
    </location>
</feature>